<comment type="caution">
    <text evidence="1">The sequence shown here is derived from an EMBL/GenBank/DDBJ whole genome shotgun (WGS) entry which is preliminary data.</text>
</comment>
<keyword evidence="2" id="KW-1185">Reference proteome</keyword>
<proteinExistence type="predicted"/>
<dbReference type="OrthoDB" id="828114at2"/>
<protein>
    <submittedName>
        <fullName evidence="1">Uncharacterized protein</fullName>
    </submittedName>
</protein>
<sequence length="118" mass="13037">MKATKPNSNLFQQRLTVMLALLLCLFISSVEYVPENGQVANVETQDKAASSDQDQTFLNVAVDAVVPFVVNVSHNILYLIHDIVRFEGSTFVTEATSVAQPNQLVQILFERIISTKGP</sequence>
<accession>A0A2W7RS44</accession>
<reference evidence="1 2" key="1">
    <citation type="submission" date="2018-06" db="EMBL/GenBank/DDBJ databases">
        <title>Genomic Encyclopedia of Archaeal and Bacterial Type Strains, Phase II (KMG-II): from individual species to whole genera.</title>
        <authorList>
            <person name="Goeker M."/>
        </authorList>
    </citation>
    <scope>NUCLEOTIDE SEQUENCE [LARGE SCALE GENOMIC DNA]</scope>
    <source>
        <strain evidence="1 2">DSM 19830</strain>
    </source>
</reference>
<evidence type="ECO:0000313" key="2">
    <source>
        <dbReference type="Proteomes" id="UP000248882"/>
    </source>
</evidence>
<dbReference type="AlphaFoldDB" id="A0A2W7RS44"/>
<organism evidence="1 2">
    <name type="scientific">Algoriphagus chordae</name>
    <dbReference type="NCBI Taxonomy" id="237019"/>
    <lineage>
        <taxon>Bacteria</taxon>
        <taxon>Pseudomonadati</taxon>
        <taxon>Bacteroidota</taxon>
        <taxon>Cytophagia</taxon>
        <taxon>Cytophagales</taxon>
        <taxon>Cyclobacteriaceae</taxon>
        <taxon>Algoriphagus</taxon>
    </lineage>
</organism>
<name>A0A2W7RS44_9BACT</name>
<dbReference type="RefSeq" id="WP_111316433.1">
    <property type="nucleotide sequence ID" value="NZ_QKZT01000001.1"/>
</dbReference>
<dbReference type="Proteomes" id="UP000248882">
    <property type="component" value="Unassembled WGS sequence"/>
</dbReference>
<evidence type="ECO:0000313" key="1">
    <source>
        <dbReference type="EMBL" id="PZX58157.1"/>
    </source>
</evidence>
<gene>
    <name evidence="1" type="ORF">LV85_00343</name>
</gene>
<dbReference type="EMBL" id="QKZT01000001">
    <property type="protein sequence ID" value="PZX58157.1"/>
    <property type="molecule type" value="Genomic_DNA"/>
</dbReference>